<sequence length="99" mass="11243">MRRNIWIAFVSCLLLTTSPSAPAYAVTVNINVGSDLNFGRAISCRQGQQLLENCGFRNVRRIDCRGRTFIYHGRRGSSNFEIALSAHTGRVIRMTRLRR</sequence>
<gene>
    <name evidence="2" type="ORF">GGQ67_000686</name>
</gene>
<keyword evidence="3" id="KW-1185">Reference proteome</keyword>
<name>A0A7W6G909_9HYPH</name>
<dbReference type="Proteomes" id="UP000582090">
    <property type="component" value="Unassembled WGS sequence"/>
</dbReference>
<reference evidence="2 3" key="1">
    <citation type="submission" date="2020-08" db="EMBL/GenBank/DDBJ databases">
        <title>Genomic Encyclopedia of Type Strains, Phase IV (KMG-IV): sequencing the most valuable type-strain genomes for metagenomic binning, comparative biology and taxonomic classification.</title>
        <authorList>
            <person name="Goeker M."/>
        </authorList>
    </citation>
    <scope>NUCLEOTIDE SEQUENCE [LARGE SCALE GENOMIC DNA]</scope>
    <source>
        <strain evidence="2 3">DSM 26575</strain>
    </source>
</reference>
<dbReference type="RefSeq" id="WP_183898750.1">
    <property type="nucleotide sequence ID" value="NZ_JACIDW010000001.1"/>
</dbReference>
<comment type="caution">
    <text evidence="2">The sequence shown here is derived from an EMBL/GenBank/DDBJ whole genome shotgun (WGS) entry which is preliminary data.</text>
</comment>
<protein>
    <recommendedName>
        <fullName evidence="4">PepSY domain-containing protein</fullName>
    </recommendedName>
</protein>
<proteinExistence type="predicted"/>
<dbReference type="AlphaFoldDB" id="A0A7W6G909"/>
<keyword evidence="1" id="KW-0732">Signal</keyword>
<evidence type="ECO:0000313" key="3">
    <source>
        <dbReference type="Proteomes" id="UP000582090"/>
    </source>
</evidence>
<evidence type="ECO:0000256" key="1">
    <source>
        <dbReference type="SAM" id="SignalP"/>
    </source>
</evidence>
<evidence type="ECO:0000313" key="2">
    <source>
        <dbReference type="EMBL" id="MBB3963068.1"/>
    </source>
</evidence>
<accession>A0A7W6G909</accession>
<feature type="signal peptide" evidence="1">
    <location>
        <begin position="1"/>
        <end position="23"/>
    </location>
</feature>
<organism evidence="2 3">
    <name type="scientific">Rhizobium metallidurans</name>
    <dbReference type="NCBI Taxonomy" id="1265931"/>
    <lineage>
        <taxon>Bacteria</taxon>
        <taxon>Pseudomonadati</taxon>
        <taxon>Pseudomonadota</taxon>
        <taxon>Alphaproteobacteria</taxon>
        <taxon>Hyphomicrobiales</taxon>
        <taxon>Rhizobiaceae</taxon>
        <taxon>Rhizobium/Agrobacterium group</taxon>
        <taxon>Rhizobium</taxon>
    </lineage>
</organism>
<dbReference type="EMBL" id="JACIDW010000001">
    <property type="protein sequence ID" value="MBB3963068.1"/>
    <property type="molecule type" value="Genomic_DNA"/>
</dbReference>
<feature type="chain" id="PRO_5031545943" description="PepSY domain-containing protein" evidence="1">
    <location>
        <begin position="24"/>
        <end position="99"/>
    </location>
</feature>
<evidence type="ECO:0008006" key="4">
    <source>
        <dbReference type="Google" id="ProtNLM"/>
    </source>
</evidence>